<organism evidence="9 10">
    <name type="scientific">Aureimonas fodinaquatilis</name>
    <dbReference type="NCBI Taxonomy" id="2565783"/>
    <lineage>
        <taxon>Bacteria</taxon>
        <taxon>Pseudomonadati</taxon>
        <taxon>Pseudomonadota</taxon>
        <taxon>Alphaproteobacteria</taxon>
        <taxon>Hyphomicrobiales</taxon>
        <taxon>Aurantimonadaceae</taxon>
        <taxon>Aureimonas</taxon>
    </lineage>
</organism>
<keyword evidence="6 9" id="KW-0067">ATP-binding</keyword>
<comment type="subcellular location">
    <subcellularLocation>
        <location evidence="1">Cell inner membrane</location>
        <topology evidence="1">Peripheral membrane protein</topology>
    </subcellularLocation>
</comment>
<dbReference type="GO" id="GO:0015833">
    <property type="term" value="P:peptide transport"/>
    <property type="evidence" value="ECO:0007669"/>
    <property type="project" value="InterPro"/>
</dbReference>
<dbReference type="PROSITE" id="PS50893">
    <property type="entry name" value="ABC_TRANSPORTER_2"/>
    <property type="match status" value="2"/>
</dbReference>
<dbReference type="FunFam" id="3.40.50.300:FF:000016">
    <property type="entry name" value="Oligopeptide ABC transporter ATP-binding component"/>
    <property type="match status" value="2"/>
</dbReference>
<dbReference type="OrthoDB" id="9805488at2"/>
<dbReference type="CDD" id="cd03257">
    <property type="entry name" value="ABC_NikE_OppD_transporters"/>
    <property type="match status" value="2"/>
</dbReference>
<dbReference type="PROSITE" id="PS00211">
    <property type="entry name" value="ABC_TRANSPORTER_1"/>
    <property type="match status" value="2"/>
</dbReference>
<keyword evidence="4" id="KW-1003">Cell membrane</keyword>
<dbReference type="Pfam" id="PF00005">
    <property type="entry name" value="ABC_tran"/>
    <property type="match status" value="2"/>
</dbReference>
<evidence type="ECO:0000313" key="9">
    <source>
        <dbReference type="EMBL" id="KAA0971274.1"/>
    </source>
</evidence>
<dbReference type="Proteomes" id="UP000324738">
    <property type="component" value="Unassembled WGS sequence"/>
</dbReference>
<keyword evidence="7" id="KW-0472">Membrane</keyword>
<dbReference type="SUPFAM" id="SSF52540">
    <property type="entry name" value="P-loop containing nucleoside triphosphate hydrolases"/>
    <property type="match status" value="2"/>
</dbReference>
<dbReference type="Gene3D" id="3.40.50.300">
    <property type="entry name" value="P-loop containing nucleotide triphosphate hydrolases"/>
    <property type="match status" value="2"/>
</dbReference>
<proteinExistence type="inferred from homology"/>
<dbReference type="GO" id="GO:0055085">
    <property type="term" value="P:transmembrane transport"/>
    <property type="evidence" value="ECO:0007669"/>
    <property type="project" value="UniProtKB-ARBA"/>
</dbReference>
<feature type="domain" description="ABC transporter" evidence="8">
    <location>
        <begin position="311"/>
        <end position="554"/>
    </location>
</feature>
<evidence type="ECO:0000256" key="1">
    <source>
        <dbReference type="ARBA" id="ARBA00004417"/>
    </source>
</evidence>
<reference evidence="9 10" key="1">
    <citation type="submission" date="2019-08" db="EMBL/GenBank/DDBJ databases">
        <title>Aureimonas fodiniaquatilis sp. nov., isolated from a coal mine wastewater.</title>
        <authorList>
            <person name="Kim W."/>
        </authorList>
    </citation>
    <scope>NUCLEOTIDE SEQUENCE [LARGE SCALE GENOMIC DNA]</scope>
    <source>
        <strain evidence="9 10">CAU 1482</strain>
    </source>
</reference>
<dbReference type="InterPro" id="IPR003593">
    <property type="entry name" value="AAA+_ATPase"/>
</dbReference>
<feature type="domain" description="ABC transporter" evidence="8">
    <location>
        <begin position="8"/>
        <end position="258"/>
    </location>
</feature>
<dbReference type="PANTHER" id="PTHR43297:SF2">
    <property type="entry name" value="DIPEPTIDE TRANSPORT ATP-BINDING PROTEIN DPPD"/>
    <property type="match status" value="1"/>
</dbReference>
<dbReference type="Pfam" id="PF08352">
    <property type="entry name" value="oligo_HPY"/>
    <property type="match status" value="2"/>
</dbReference>
<dbReference type="NCBIfam" id="NF007739">
    <property type="entry name" value="PRK10419.1"/>
    <property type="match status" value="2"/>
</dbReference>
<name>A0A5B0DX06_9HYPH</name>
<dbReference type="InterPro" id="IPR003439">
    <property type="entry name" value="ABC_transporter-like_ATP-bd"/>
</dbReference>
<protein>
    <submittedName>
        <fullName evidence="9">ABC transporter ATP-binding protein</fullName>
    </submittedName>
</protein>
<evidence type="ECO:0000256" key="2">
    <source>
        <dbReference type="ARBA" id="ARBA00005417"/>
    </source>
</evidence>
<dbReference type="InterPro" id="IPR050388">
    <property type="entry name" value="ABC_Ni/Peptide_Import"/>
</dbReference>
<dbReference type="PANTHER" id="PTHR43297">
    <property type="entry name" value="OLIGOPEPTIDE TRANSPORT ATP-BINDING PROTEIN APPD"/>
    <property type="match status" value="1"/>
</dbReference>
<evidence type="ECO:0000256" key="5">
    <source>
        <dbReference type="ARBA" id="ARBA00022741"/>
    </source>
</evidence>
<dbReference type="EMBL" id="VTWH01000002">
    <property type="protein sequence ID" value="KAA0971274.1"/>
    <property type="molecule type" value="Genomic_DNA"/>
</dbReference>
<dbReference type="GO" id="GO:0005886">
    <property type="term" value="C:plasma membrane"/>
    <property type="evidence" value="ECO:0007669"/>
    <property type="project" value="UniProtKB-SubCell"/>
</dbReference>
<comment type="caution">
    <text evidence="9">The sequence shown here is derived from an EMBL/GenBank/DDBJ whole genome shotgun (WGS) entry which is preliminary data.</text>
</comment>
<dbReference type="AlphaFoldDB" id="A0A5B0DX06"/>
<keyword evidence="5" id="KW-0547">Nucleotide-binding</keyword>
<dbReference type="GO" id="GO:0016887">
    <property type="term" value="F:ATP hydrolysis activity"/>
    <property type="evidence" value="ECO:0007669"/>
    <property type="project" value="InterPro"/>
</dbReference>
<sequence>MDNAPAILDVQNLSVTFKVQGGTATAVDGLSFQIPAGKTVALVGESGCGKSTTALSVLRLLPRNAQLSGKLMFNGRNLVDLPMTELRKVRGHQIGMIFQEPMTSLNPVHRIGYQIVEAIRYHEAKVTAQAARERALELLRLVRLPDPEKRLDAYPHQLSGGQRQRVMIAMAIAGNPRLLIADEPTTALDATVQAQILELIDELRRKLGMAILLITHDLGVVSRWADEVIVMHHGEKLEQLKAADLFTAGRHPYTRGLIGASIRVDQDIHYRSRALSEIRITRDAEGGYEYDLHVPARRPLPPVDVVSPPILEVRNLVTSYNLGDTELRAVDDVSMTIRKGETLGLVGESGCGKSTLSRTIMRLTQATSGSLLFEGRDITRLEGAGLQSLRANMQMIFQDPFGSLNPRHTVGNILDVPLRLHGVKDKAERRRRIAEVIENVGLPARSVLRYPHEFSGGQRQRIGIARALILRPSLVICDEPVSALDVSVQSQILNLLADLKEQFHLSFLFISHDLAVVQYISDRVVVMQSGKFVEEGDYRQILRHPNHPYTRTLLAAAEGGRVAEAAA</sequence>
<evidence type="ECO:0000259" key="8">
    <source>
        <dbReference type="PROSITE" id="PS50893"/>
    </source>
</evidence>
<keyword evidence="3" id="KW-0813">Transport</keyword>
<evidence type="ECO:0000256" key="7">
    <source>
        <dbReference type="ARBA" id="ARBA00023136"/>
    </source>
</evidence>
<dbReference type="InterPro" id="IPR017871">
    <property type="entry name" value="ABC_transporter-like_CS"/>
</dbReference>
<accession>A0A5B0DX06</accession>
<keyword evidence="10" id="KW-1185">Reference proteome</keyword>
<gene>
    <name evidence="9" type="ORF">FPY71_11025</name>
</gene>
<evidence type="ECO:0000256" key="4">
    <source>
        <dbReference type="ARBA" id="ARBA00022475"/>
    </source>
</evidence>
<dbReference type="NCBIfam" id="NF008453">
    <property type="entry name" value="PRK11308.1"/>
    <property type="match status" value="2"/>
</dbReference>
<dbReference type="SMART" id="SM00382">
    <property type="entry name" value="AAA"/>
    <property type="match status" value="2"/>
</dbReference>
<dbReference type="GO" id="GO:0005524">
    <property type="term" value="F:ATP binding"/>
    <property type="evidence" value="ECO:0007669"/>
    <property type="project" value="UniProtKB-KW"/>
</dbReference>
<evidence type="ECO:0000313" key="10">
    <source>
        <dbReference type="Proteomes" id="UP000324738"/>
    </source>
</evidence>
<dbReference type="InterPro" id="IPR013563">
    <property type="entry name" value="Oligopep_ABC_C"/>
</dbReference>
<dbReference type="InterPro" id="IPR027417">
    <property type="entry name" value="P-loop_NTPase"/>
</dbReference>
<evidence type="ECO:0000256" key="6">
    <source>
        <dbReference type="ARBA" id="ARBA00022840"/>
    </source>
</evidence>
<comment type="similarity">
    <text evidence="2">Belongs to the ABC transporter superfamily.</text>
</comment>
<evidence type="ECO:0000256" key="3">
    <source>
        <dbReference type="ARBA" id="ARBA00022448"/>
    </source>
</evidence>